<dbReference type="Proteomes" id="UP000027395">
    <property type="component" value="Chromosome"/>
</dbReference>
<dbReference type="PANTHER" id="PTHR38813">
    <property type="match status" value="1"/>
</dbReference>
<organism evidence="1 2">
    <name type="scientific">Planktothrix agardhii (strain NIVA-CYA 126/8)</name>
    <dbReference type="NCBI Taxonomy" id="388467"/>
    <lineage>
        <taxon>Bacteria</taxon>
        <taxon>Bacillati</taxon>
        <taxon>Cyanobacteriota</taxon>
        <taxon>Cyanophyceae</taxon>
        <taxon>Oscillatoriophycideae</taxon>
        <taxon>Oscillatoriales</taxon>
        <taxon>Microcoleaceae</taxon>
        <taxon>Planktothrix</taxon>
    </lineage>
</organism>
<reference evidence="1 2" key="1">
    <citation type="journal article" date="2014" name="Appl. Environ. Microbiol.">
        <title>Elucidation of insertion elements encoded on plasmids and in vitro construction of shuttle vectors from the toxic cyanobacterium Planktothrix.</title>
        <authorList>
            <person name="Christiansen G."/>
            <person name="Goesmann A."/>
            <person name="Kurmayer R."/>
        </authorList>
    </citation>
    <scope>NUCLEOTIDE SEQUENCE [LARGE SCALE GENOMIC DNA]</scope>
    <source>
        <strain evidence="1 2">NIVA-CYA 126/8</strain>
    </source>
</reference>
<evidence type="ECO:0000313" key="1">
    <source>
        <dbReference type="EMBL" id="KEI67517.1"/>
    </source>
</evidence>
<protein>
    <recommendedName>
        <fullName evidence="3">Type II toxin-antitoxin system RelE/ParE family toxin</fullName>
    </recommendedName>
</protein>
<evidence type="ECO:0000313" key="2">
    <source>
        <dbReference type="Proteomes" id="UP000027395"/>
    </source>
</evidence>
<dbReference type="HOGENOM" id="CLU_155761_6_3_3"/>
<dbReference type="Gene3D" id="3.30.2310.20">
    <property type="entry name" value="RelE-like"/>
    <property type="match status" value="1"/>
</dbReference>
<dbReference type="InterPro" id="IPR035093">
    <property type="entry name" value="RelE/ParE_toxin_dom_sf"/>
</dbReference>
<dbReference type="eggNOG" id="COG2026">
    <property type="taxonomic scope" value="Bacteria"/>
</dbReference>
<dbReference type="EMBL" id="CM002803">
    <property type="protein sequence ID" value="KEI67517.1"/>
    <property type="molecule type" value="Genomic_DNA"/>
</dbReference>
<dbReference type="PATRIC" id="fig|388467.6.peg.2570"/>
<gene>
    <name evidence="1" type="ORF">A19Y_2627</name>
</gene>
<dbReference type="RefSeq" id="WP_042154642.1">
    <property type="nucleotide sequence ID" value="NZ_CM002803.1"/>
</dbReference>
<dbReference type="STRING" id="388467.A19Y_2627"/>
<evidence type="ECO:0008006" key="3">
    <source>
        <dbReference type="Google" id="ProtNLM"/>
    </source>
</evidence>
<accession>A0A073CHX8</accession>
<keyword evidence="2" id="KW-1185">Reference proteome</keyword>
<proteinExistence type="predicted"/>
<dbReference type="InterPro" id="IPR052747">
    <property type="entry name" value="TA_system_RelE_toxin"/>
</dbReference>
<name>A0A073CHX8_PLAA1</name>
<dbReference type="AlphaFoldDB" id="A0A073CHX8"/>
<sequence>MKVKFSKNSVKFLNSLSDKEREKIRQKLKELVSAIEVSGLIPFRELDIKNLKGDWKGFLRFRIGKIRLIFKINIEDDELMIYEIDYRGGVYK</sequence>
<dbReference type="PANTHER" id="PTHR38813:SF1">
    <property type="entry name" value="TOXIN RELE1-RELATED"/>
    <property type="match status" value="1"/>
</dbReference>
<dbReference type="SUPFAM" id="SSF143011">
    <property type="entry name" value="RelE-like"/>
    <property type="match status" value="1"/>
</dbReference>